<evidence type="ECO:0000313" key="6">
    <source>
        <dbReference type="EMBL" id="ELR67678.1"/>
    </source>
</evidence>
<dbReference type="EMBL" id="AMZO01000002">
    <property type="protein sequence ID" value="ELR67678.1"/>
    <property type="molecule type" value="Genomic_DNA"/>
</dbReference>
<dbReference type="PRINTS" id="PR00413">
    <property type="entry name" value="HADHALOGNASE"/>
</dbReference>
<proteinExistence type="inferred from homology"/>
<name>L8JHE7_9GAMM</name>
<dbReference type="InterPro" id="IPR036412">
    <property type="entry name" value="HAD-like_sf"/>
</dbReference>
<dbReference type="GO" id="GO:0046872">
    <property type="term" value="F:metal ion binding"/>
    <property type="evidence" value="ECO:0007669"/>
    <property type="project" value="UniProtKB-KW"/>
</dbReference>
<dbReference type="PANTHER" id="PTHR46193:SF18">
    <property type="entry name" value="HEXITOL PHOSPHATASE B"/>
    <property type="match status" value="1"/>
</dbReference>
<protein>
    <submittedName>
        <fullName evidence="6">Hydrolase, haloacid dehalogenase-like family</fullName>
    </submittedName>
</protein>
<reference evidence="6 7" key="1">
    <citation type="submission" date="2012-12" db="EMBL/GenBank/DDBJ databases">
        <title>Genome Assembly of Photobacterium sp. AK15.</title>
        <authorList>
            <person name="Khatri I."/>
            <person name="Vaidya B."/>
            <person name="Srinivas T.N.R."/>
            <person name="Subramanian S."/>
            <person name="Pinnaka A."/>
        </authorList>
    </citation>
    <scope>NUCLEOTIDE SEQUENCE [LARGE SCALE GENOMIC DNA]</scope>
    <source>
        <strain evidence="6 7">AK15</strain>
    </source>
</reference>
<dbReference type="InterPro" id="IPR051600">
    <property type="entry name" value="Beta-PGM-like"/>
</dbReference>
<organism evidence="6 7">
    <name type="scientific">Photobacterium marinum</name>
    <dbReference type="NCBI Taxonomy" id="1056511"/>
    <lineage>
        <taxon>Bacteria</taxon>
        <taxon>Pseudomonadati</taxon>
        <taxon>Pseudomonadota</taxon>
        <taxon>Gammaproteobacteria</taxon>
        <taxon>Vibrionales</taxon>
        <taxon>Vibrionaceae</taxon>
        <taxon>Photobacterium</taxon>
    </lineage>
</organism>
<keyword evidence="7" id="KW-1185">Reference proteome</keyword>
<dbReference type="AlphaFoldDB" id="L8JHE7"/>
<dbReference type="SUPFAM" id="SSF56784">
    <property type="entry name" value="HAD-like"/>
    <property type="match status" value="1"/>
</dbReference>
<comment type="similarity">
    <text evidence="2">Belongs to the HAD-like hydrolase superfamily. CbbY/CbbZ/Gph/YieH family.</text>
</comment>
<dbReference type="InterPro" id="IPR041492">
    <property type="entry name" value="HAD_2"/>
</dbReference>
<dbReference type="Pfam" id="PF13419">
    <property type="entry name" value="HAD_2"/>
    <property type="match status" value="1"/>
</dbReference>
<dbReference type="InterPro" id="IPR023198">
    <property type="entry name" value="PGP-like_dom2"/>
</dbReference>
<evidence type="ECO:0000313" key="7">
    <source>
        <dbReference type="Proteomes" id="UP000011134"/>
    </source>
</evidence>
<keyword evidence="6" id="KW-0378">Hydrolase</keyword>
<keyword evidence="5" id="KW-0119">Carbohydrate metabolism</keyword>
<evidence type="ECO:0000256" key="4">
    <source>
        <dbReference type="ARBA" id="ARBA00022842"/>
    </source>
</evidence>
<gene>
    <name evidence="6" type="ORF">C942_01608</name>
</gene>
<evidence type="ECO:0000256" key="3">
    <source>
        <dbReference type="ARBA" id="ARBA00022723"/>
    </source>
</evidence>
<comment type="cofactor">
    <cofactor evidence="1">
        <name>Mg(2+)</name>
        <dbReference type="ChEBI" id="CHEBI:18420"/>
    </cofactor>
</comment>
<dbReference type="InterPro" id="IPR023214">
    <property type="entry name" value="HAD_sf"/>
</dbReference>
<dbReference type="InterPro" id="IPR006439">
    <property type="entry name" value="HAD-SF_hydro_IA"/>
</dbReference>
<dbReference type="Gene3D" id="3.40.50.1000">
    <property type="entry name" value="HAD superfamily/HAD-like"/>
    <property type="match status" value="1"/>
</dbReference>
<dbReference type="SFLD" id="SFLDS00003">
    <property type="entry name" value="Haloacid_Dehalogenase"/>
    <property type="match status" value="1"/>
</dbReference>
<evidence type="ECO:0000256" key="1">
    <source>
        <dbReference type="ARBA" id="ARBA00001946"/>
    </source>
</evidence>
<keyword evidence="3" id="KW-0479">Metal-binding</keyword>
<sequence>MQAICFDFDGTLVDSEVFHAQNWSDYLAGHEVDMSSEVFLRDYAGVTWIKVAQDLKSRFFLKPDIEEILEQMVAITHDALMKGTIPAKAGVDEMLREFHGNLPLAVVTGAPRDYVEGILQRHGWLELFDHVFCGEDVENNKPEPDIYELACKTLGYCSSRVIAIEDSLTGLQSASSAGLKVVLVNDIQNDWRITPDYHFSTIQDARPVVAGLLNPEQN</sequence>
<dbReference type="Proteomes" id="UP000011134">
    <property type="component" value="Unassembled WGS sequence"/>
</dbReference>
<dbReference type="PATRIC" id="fig|1056511.3.peg.681"/>
<keyword evidence="4" id="KW-0460">Magnesium</keyword>
<evidence type="ECO:0000256" key="2">
    <source>
        <dbReference type="ARBA" id="ARBA00006171"/>
    </source>
</evidence>
<dbReference type="SFLD" id="SFLDG01129">
    <property type="entry name" value="C1.5:_HAD__Beta-PGM__Phosphata"/>
    <property type="match status" value="1"/>
</dbReference>
<accession>L8JHE7</accession>
<comment type="caution">
    <text evidence="6">The sequence shown here is derived from an EMBL/GenBank/DDBJ whole genome shotgun (WGS) entry which is preliminary data.</text>
</comment>
<evidence type="ECO:0000256" key="5">
    <source>
        <dbReference type="ARBA" id="ARBA00023277"/>
    </source>
</evidence>
<dbReference type="RefSeq" id="WP_007462389.1">
    <property type="nucleotide sequence ID" value="NZ_AMZO01000002.1"/>
</dbReference>
<dbReference type="OrthoDB" id="9800058at2"/>
<dbReference type="Gene3D" id="1.10.150.240">
    <property type="entry name" value="Putative phosphatase, domain 2"/>
    <property type="match status" value="1"/>
</dbReference>
<dbReference type="PANTHER" id="PTHR46193">
    <property type="entry name" value="6-PHOSPHOGLUCONATE PHOSPHATASE"/>
    <property type="match status" value="1"/>
</dbReference>
<dbReference type="NCBIfam" id="TIGR01509">
    <property type="entry name" value="HAD-SF-IA-v3"/>
    <property type="match status" value="1"/>
</dbReference>
<dbReference type="GO" id="GO:0016787">
    <property type="term" value="F:hydrolase activity"/>
    <property type="evidence" value="ECO:0007669"/>
    <property type="project" value="UniProtKB-KW"/>
</dbReference>